<dbReference type="EMBL" id="AWVQ01000402">
    <property type="protein sequence ID" value="ERK70688.1"/>
    <property type="molecule type" value="Genomic_DNA"/>
</dbReference>
<evidence type="ECO:0000313" key="2">
    <source>
        <dbReference type="Proteomes" id="UP000016605"/>
    </source>
</evidence>
<gene>
    <name evidence="1" type="ORF">N136_02972</name>
</gene>
<proteinExistence type="predicted"/>
<dbReference type="Proteomes" id="UP000016605">
    <property type="component" value="Unassembled WGS sequence"/>
</dbReference>
<protein>
    <submittedName>
        <fullName evidence="1">Uncharacterized protein</fullName>
    </submittedName>
</protein>
<accession>U2SZK4</accession>
<name>U2SZK4_LEIAQ</name>
<evidence type="ECO:0000313" key="1">
    <source>
        <dbReference type="EMBL" id="ERK70688.1"/>
    </source>
</evidence>
<organism evidence="1 2">
    <name type="scientific">Leifsonia aquatica ATCC 14665</name>
    <dbReference type="NCBI Taxonomy" id="1358026"/>
    <lineage>
        <taxon>Bacteria</taxon>
        <taxon>Bacillati</taxon>
        <taxon>Actinomycetota</taxon>
        <taxon>Actinomycetes</taxon>
        <taxon>Micrococcales</taxon>
        <taxon>Microbacteriaceae</taxon>
        <taxon>Leifsonia</taxon>
    </lineage>
</organism>
<feature type="non-terminal residue" evidence="1">
    <location>
        <position position="91"/>
    </location>
</feature>
<comment type="caution">
    <text evidence="1">The sequence shown here is derived from an EMBL/GenBank/DDBJ whole genome shotgun (WGS) entry which is preliminary data.</text>
</comment>
<dbReference type="AlphaFoldDB" id="U2SZK4"/>
<reference evidence="1 2" key="1">
    <citation type="submission" date="2013-08" db="EMBL/GenBank/DDBJ databases">
        <authorList>
            <person name="Weinstock G."/>
            <person name="Sodergren E."/>
            <person name="Wylie T."/>
            <person name="Fulton L."/>
            <person name="Fulton R."/>
            <person name="Fronick C."/>
            <person name="O'Laughlin M."/>
            <person name="Godfrey J."/>
            <person name="Miner T."/>
            <person name="Herter B."/>
            <person name="Appelbaum E."/>
            <person name="Cordes M."/>
            <person name="Lek S."/>
            <person name="Wollam A."/>
            <person name="Pepin K.H."/>
            <person name="Palsikar V.B."/>
            <person name="Mitreva M."/>
            <person name="Wilson R.K."/>
        </authorList>
    </citation>
    <scope>NUCLEOTIDE SEQUENCE [LARGE SCALE GENOMIC DNA]</scope>
    <source>
        <strain evidence="1 2">ATCC 14665</strain>
    </source>
</reference>
<sequence length="91" mass="9028">MDALGHTLQPFPQGALLTAHGGELLVLAGAFRFGGGEFESGLCDGTVGGGEHGRQHVDDALSGVQLATTDHRASSGLFGGGALGLQLTGQG</sequence>
<dbReference type="HOGENOM" id="CLU_2445914_0_0_11"/>